<evidence type="ECO:0000256" key="3">
    <source>
        <dbReference type="ARBA" id="ARBA00022694"/>
    </source>
</evidence>
<protein>
    <recommendedName>
        <fullName evidence="8">tRNA-specific adenosine deaminase</fullName>
        <ecNumber evidence="8">3.5.4.33</ecNumber>
    </recommendedName>
</protein>
<evidence type="ECO:0000313" key="11">
    <source>
        <dbReference type="Proteomes" id="UP000198506"/>
    </source>
</evidence>
<comment type="catalytic activity">
    <reaction evidence="7 8">
        <text>adenosine(34) in tRNA + H2O + H(+) = inosine(34) in tRNA + NH4(+)</text>
        <dbReference type="Rhea" id="RHEA:43168"/>
        <dbReference type="Rhea" id="RHEA-COMP:10373"/>
        <dbReference type="Rhea" id="RHEA-COMP:10374"/>
        <dbReference type="ChEBI" id="CHEBI:15377"/>
        <dbReference type="ChEBI" id="CHEBI:15378"/>
        <dbReference type="ChEBI" id="CHEBI:28938"/>
        <dbReference type="ChEBI" id="CHEBI:74411"/>
        <dbReference type="ChEBI" id="CHEBI:82852"/>
        <dbReference type="EC" id="3.5.4.33"/>
    </reaction>
</comment>
<dbReference type="GO" id="GO:0008270">
    <property type="term" value="F:zinc ion binding"/>
    <property type="evidence" value="ECO:0007669"/>
    <property type="project" value="UniProtKB-UniRule"/>
</dbReference>
<keyword evidence="11" id="KW-1185">Reference proteome</keyword>
<proteinExistence type="inferred from homology"/>
<comment type="caution">
    <text evidence="10">The sequence shown here is derived from an EMBL/GenBank/DDBJ whole genome shotgun (WGS) entry which is preliminary data.</text>
</comment>
<accession>A0AA94HLI4</accession>
<reference evidence="10 11" key="1">
    <citation type="submission" date="2016-10" db="EMBL/GenBank/DDBJ databases">
        <authorList>
            <person name="Varghese N."/>
            <person name="Submissions S."/>
        </authorList>
    </citation>
    <scope>NUCLEOTIDE SEQUENCE [LARGE SCALE GENOMIC DNA]</scope>
    <source>
        <strain evidence="10 11">IAM 15147</strain>
    </source>
</reference>
<sequence length="153" mass="16190">MRPAAHDEALMRLALEQAAAAETTADVPVGAVVVDASGTVIGTGRNEREARHDPTAHAEVVALRAAAAQLGSWRLDGCTLVVTLEPCVMCAGAILASRVERVVFGAWDEKAGAAGSVVDVLRERRLPHRVEVVAGVLAEEAETQLRAFFADRR</sequence>
<dbReference type="Pfam" id="PF00383">
    <property type="entry name" value="dCMP_cyt_deam_1"/>
    <property type="match status" value="1"/>
</dbReference>
<evidence type="ECO:0000256" key="1">
    <source>
        <dbReference type="ARBA" id="ARBA00010669"/>
    </source>
</evidence>
<dbReference type="CDD" id="cd01285">
    <property type="entry name" value="nucleoside_deaminase"/>
    <property type="match status" value="1"/>
</dbReference>
<feature type="binding site" evidence="8">
    <location>
        <position position="87"/>
    </location>
    <ligand>
        <name>Zn(2+)</name>
        <dbReference type="ChEBI" id="CHEBI:29105"/>
        <note>catalytic</note>
    </ligand>
</feature>
<keyword evidence="4 8" id="KW-0479">Metal-binding</keyword>
<evidence type="ECO:0000256" key="2">
    <source>
        <dbReference type="ARBA" id="ARBA00011738"/>
    </source>
</evidence>
<dbReference type="SUPFAM" id="SSF53927">
    <property type="entry name" value="Cytidine deaminase-like"/>
    <property type="match status" value="1"/>
</dbReference>
<dbReference type="Proteomes" id="UP000198506">
    <property type="component" value="Unassembled WGS sequence"/>
</dbReference>
<feature type="binding site" evidence="8">
    <location>
        <position position="57"/>
    </location>
    <ligand>
        <name>Zn(2+)</name>
        <dbReference type="ChEBI" id="CHEBI:29105"/>
        <note>catalytic</note>
    </ligand>
</feature>
<dbReference type="InterPro" id="IPR028883">
    <property type="entry name" value="tRNA_aden_deaminase"/>
</dbReference>
<feature type="active site" description="Proton donor" evidence="8">
    <location>
        <position position="59"/>
    </location>
</feature>
<keyword evidence="5 8" id="KW-0378">Hydrolase</keyword>
<dbReference type="PROSITE" id="PS00903">
    <property type="entry name" value="CYT_DCMP_DEAMINASES_1"/>
    <property type="match status" value="1"/>
</dbReference>
<gene>
    <name evidence="8" type="primary">tadA</name>
    <name evidence="10" type="ORF">SAMN04487783_0991</name>
</gene>
<dbReference type="Gene3D" id="3.40.140.10">
    <property type="entry name" value="Cytidine Deaminase, domain 2"/>
    <property type="match status" value="1"/>
</dbReference>
<dbReference type="FunFam" id="3.40.140.10:FF:000005">
    <property type="entry name" value="tRNA-specific adenosine deaminase"/>
    <property type="match status" value="1"/>
</dbReference>
<evidence type="ECO:0000256" key="8">
    <source>
        <dbReference type="HAMAP-Rule" id="MF_00972"/>
    </source>
</evidence>
<evidence type="ECO:0000259" key="9">
    <source>
        <dbReference type="PROSITE" id="PS51747"/>
    </source>
</evidence>
<organism evidence="10 11">
    <name type="scientific">Agrococcus baldri</name>
    <dbReference type="NCBI Taxonomy" id="153730"/>
    <lineage>
        <taxon>Bacteria</taxon>
        <taxon>Bacillati</taxon>
        <taxon>Actinomycetota</taxon>
        <taxon>Actinomycetes</taxon>
        <taxon>Micrococcales</taxon>
        <taxon>Microbacteriaceae</taxon>
        <taxon>Agrococcus</taxon>
    </lineage>
</organism>
<dbReference type="EC" id="3.5.4.33" evidence="8"/>
<comment type="cofactor">
    <cofactor evidence="8">
        <name>Zn(2+)</name>
        <dbReference type="ChEBI" id="CHEBI:29105"/>
    </cofactor>
    <text evidence="8">Binds 1 zinc ion per subunit.</text>
</comment>
<dbReference type="InterPro" id="IPR016192">
    <property type="entry name" value="APOBEC/CMP_deaminase_Zn-bd"/>
</dbReference>
<keyword evidence="6 8" id="KW-0862">Zinc</keyword>
<dbReference type="PROSITE" id="PS51747">
    <property type="entry name" value="CYT_DCMP_DEAMINASES_2"/>
    <property type="match status" value="1"/>
</dbReference>
<dbReference type="GO" id="GO:0052717">
    <property type="term" value="F:tRNA-specific adenosine-34 deaminase activity"/>
    <property type="evidence" value="ECO:0007669"/>
    <property type="project" value="UniProtKB-UniRule"/>
</dbReference>
<comment type="function">
    <text evidence="8">Catalyzes the deamination of adenosine to inosine at the wobble position 34 of tRNA(Arg2).</text>
</comment>
<dbReference type="RefSeq" id="WP_318255343.1">
    <property type="nucleotide sequence ID" value="NZ_FOZN01000002.1"/>
</dbReference>
<comment type="similarity">
    <text evidence="1">Belongs to the cytidine and deoxycytidylate deaminase family. ADAT2 subfamily.</text>
</comment>
<dbReference type="AlphaFoldDB" id="A0AA94HLI4"/>
<dbReference type="GO" id="GO:0002100">
    <property type="term" value="P:tRNA wobble adenosine to inosine editing"/>
    <property type="evidence" value="ECO:0007669"/>
    <property type="project" value="UniProtKB-UniRule"/>
</dbReference>
<comment type="subunit">
    <text evidence="2 8">Homodimer.</text>
</comment>
<feature type="domain" description="CMP/dCMP-type deaminase" evidence="9">
    <location>
        <begin position="5"/>
        <end position="128"/>
    </location>
</feature>
<evidence type="ECO:0000256" key="7">
    <source>
        <dbReference type="ARBA" id="ARBA00048045"/>
    </source>
</evidence>
<evidence type="ECO:0000256" key="6">
    <source>
        <dbReference type="ARBA" id="ARBA00022833"/>
    </source>
</evidence>
<dbReference type="PANTHER" id="PTHR11079:SF202">
    <property type="entry name" value="TRNA-SPECIFIC ADENOSINE DEAMINASE"/>
    <property type="match status" value="1"/>
</dbReference>
<keyword evidence="3 8" id="KW-0819">tRNA processing</keyword>
<evidence type="ECO:0000256" key="4">
    <source>
        <dbReference type="ARBA" id="ARBA00022723"/>
    </source>
</evidence>
<dbReference type="HAMAP" id="MF_00972">
    <property type="entry name" value="tRNA_aden_deaminase"/>
    <property type="match status" value="1"/>
</dbReference>
<evidence type="ECO:0000313" key="10">
    <source>
        <dbReference type="EMBL" id="SFS07673.1"/>
    </source>
</evidence>
<dbReference type="EMBL" id="FOZN01000002">
    <property type="protein sequence ID" value="SFS07673.1"/>
    <property type="molecule type" value="Genomic_DNA"/>
</dbReference>
<feature type="binding site" evidence="8">
    <location>
        <position position="90"/>
    </location>
    <ligand>
        <name>Zn(2+)</name>
        <dbReference type="ChEBI" id="CHEBI:29105"/>
        <note>catalytic</note>
    </ligand>
</feature>
<evidence type="ECO:0000256" key="5">
    <source>
        <dbReference type="ARBA" id="ARBA00022801"/>
    </source>
</evidence>
<name>A0AA94HLI4_9MICO</name>
<dbReference type="NCBIfam" id="NF008113">
    <property type="entry name" value="PRK10860.1"/>
    <property type="match status" value="1"/>
</dbReference>
<dbReference type="InterPro" id="IPR016193">
    <property type="entry name" value="Cytidine_deaminase-like"/>
</dbReference>
<dbReference type="InterPro" id="IPR002125">
    <property type="entry name" value="CMP_dCMP_dom"/>
</dbReference>
<dbReference type="PANTHER" id="PTHR11079">
    <property type="entry name" value="CYTOSINE DEAMINASE FAMILY MEMBER"/>
    <property type="match status" value="1"/>
</dbReference>